<dbReference type="Pfam" id="PF00061">
    <property type="entry name" value="Lipocalin"/>
    <property type="match status" value="1"/>
</dbReference>
<evidence type="ECO:0000256" key="4">
    <source>
        <dbReference type="PIRNR" id="PIRNR036893"/>
    </source>
</evidence>
<dbReference type="InterPro" id="IPR003057">
    <property type="entry name" value="Invtbrt_color"/>
</dbReference>
<evidence type="ECO:0000259" key="5">
    <source>
        <dbReference type="Pfam" id="PF00061"/>
    </source>
</evidence>
<protein>
    <recommendedName>
        <fullName evidence="5">Lipocalin/cytosolic fatty-acid binding domain-containing protein</fullName>
    </recommendedName>
</protein>
<accession>A0A820P1H9</accession>
<dbReference type="GO" id="GO:0006629">
    <property type="term" value="P:lipid metabolic process"/>
    <property type="evidence" value="ECO:0007669"/>
    <property type="project" value="TreeGrafter"/>
</dbReference>
<dbReference type="PANTHER" id="PTHR10612:SF34">
    <property type="entry name" value="APOLIPOPROTEIN D"/>
    <property type="match status" value="1"/>
</dbReference>
<evidence type="ECO:0000256" key="2">
    <source>
        <dbReference type="ARBA" id="ARBA00023121"/>
    </source>
</evidence>
<keyword evidence="4" id="KW-0732">Signal</keyword>
<dbReference type="Proteomes" id="UP000663873">
    <property type="component" value="Unassembled WGS sequence"/>
</dbReference>
<reference evidence="6" key="1">
    <citation type="submission" date="2021-02" db="EMBL/GenBank/DDBJ databases">
        <authorList>
            <person name="Nowell W R."/>
        </authorList>
    </citation>
    <scope>NUCLEOTIDE SEQUENCE</scope>
</reference>
<dbReference type="AlphaFoldDB" id="A0A820P1H9"/>
<gene>
    <name evidence="6" type="ORF">UJA718_LOCUS18845</name>
</gene>
<evidence type="ECO:0000313" key="6">
    <source>
        <dbReference type="EMBL" id="CAF4397214.1"/>
    </source>
</evidence>
<dbReference type="EMBL" id="CAJOBP010003268">
    <property type="protein sequence ID" value="CAF4397214.1"/>
    <property type="molecule type" value="Genomic_DNA"/>
</dbReference>
<sequence>MINTMILLIVIVFLLPCIGTSRATLCPLVFAQKDFNITEYAGLWCEAYRHDANEVDTKCKNGTYTVNSNGTMDVLSEGLNKLTGYYSNQGSAIPKRLSEPAAFLIHDKNPTKTVKYNIIQTNYQQYSLIYSCDYVPIIGIRFEHIWFLSRNKTFPEPILDKFKKVLKHIHVESSGIESTPQDC</sequence>
<dbReference type="GO" id="GO:0000302">
    <property type="term" value="P:response to reactive oxygen species"/>
    <property type="evidence" value="ECO:0007669"/>
    <property type="project" value="TreeGrafter"/>
</dbReference>
<evidence type="ECO:0000313" key="7">
    <source>
        <dbReference type="Proteomes" id="UP000663873"/>
    </source>
</evidence>
<organism evidence="6 7">
    <name type="scientific">Rotaria socialis</name>
    <dbReference type="NCBI Taxonomy" id="392032"/>
    <lineage>
        <taxon>Eukaryota</taxon>
        <taxon>Metazoa</taxon>
        <taxon>Spiralia</taxon>
        <taxon>Gnathifera</taxon>
        <taxon>Rotifera</taxon>
        <taxon>Eurotatoria</taxon>
        <taxon>Bdelloidea</taxon>
        <taxon>Philodinida</taxon>
        <taxon>Philodinidae</taxon>
        <taxon>Rotaria</taxon>
    </lineage>
</organism>
<dbReference type="GO" id="GO:0005737">
    <property type="term" value="C:cytoplasm"/>
    <property type="evidence" value="ECO:0007669"/>
    <property type="project" value="TreeGrafter"/>
</dbReference>
<keyword evidence="7" id="KW-1185">Reference proteome</keyword>
<keyword evidence="3" id="KW-1015">Disulfide bond</keyword>
<name>A0A820P1H9_9BILA</name>
<evidence type="ECO:0000256" key="1">
    <source>
        <dbReference type="ARBA" id="ARBA00006889"/>
    </source>
</evidence>
<dbReference type="GO" id="GO:0031409">
    <property type="term" value="F:pigment binding"/>
    <property type="evidence" value="ECO:0007669"/>
    <property type="project" value="InterPro"/>
</dbReference>
<feature type="signal peptide" evidence="4">
    <location>
        <begin position="1"/>
        <end position="23"/>
    </location>
</feature>
<dbReference type="PANTHER" id="PTHR10612">
    <property type="entry name" value="APOLIPOPROTEIN D"/>
    <property type="match status" value="1"/>
</dbReference>
<dbReference type="GO" id="GO:0008289">
    <property type="term" value="F:lipid binding"/>
    <property type="evidence" value="ECO:0007669"/>
    <property type="project" value="UniProtKB-KW"/>
</dbReference>
<keyword evidence="2" id="KW-0446">Lipid-binding</keyword>
<evidence type="ECO:0000256" key="3">
    <source>
        <dbReference type="ARBA" id="ARBA00023157"/>
    </source>
</evidence>
<dbReference type="InterPro" id="IPR000566">
    <property type="entry name" value="Lipocln_cytosolic_FA-bd_dom"/>
</dbReference>
<dbReference type="PIRSF" id="PIRSF036893">
    <property type="entry name" value="Lipocalin_ApoD"/>
    <property type="match status" value="1"/>
</dbReference>
<comment type="similarity">
    <text evidence="1 4">Belongs to the calycin superfamily. Lipocalin family.</text>
</comment>
<dbReference type="InterPro" id="IPR012674">
    <property type="entry name" value="Calycin"/>
</dbReference>
<dbReference type="PRINTS" id="PR01273">
    <property type="entry name" value="INVTBRTCOLOR"/>
</dbReference>
<feature type="chain" id="PRO_5033201828" description="Lipocalin/cytosolic fatty-acid binding domain-containing protein" evidence="4">
    <location>
        <begin position="24"/>
        <end position="183"/>
    </location>
</feature>
<proteinExistence type="inferred from homology"/>
<comment type="caution">
    <text evidence="6">The sequence shown here is derived from an EMBL/GenBank/DDBJ whole genome shotgun (WGS) entry which is preliminary data.</text>
</comment>
<dbReference type="InterPro" id="IPR022271">
    <property type="entry name" value="Lipocalin_ApoD"/>
</dbReference>
<dbReference type="SUPFAM" id="SSF50814">
    <property type="entry name" value="Lipocalins"/>
    <property type="match status" value="1"/>
</dbReference>
<dbReference type="Gene3D" id="2.40.128.20">
    <property type="match status" value="1"/>
</dbReference>
<feature type="domain" description="Lipocalin/cytosolic fatty-acid binding" evidence="5">
    <location>
        <begin position="63"/>
        <end position="181"/>
    </location>
</feature>